<keyword evidence="5 8" id="KW-0812">Transmembrane</keyword>
<keyword evidence="8" id="KW-0997">Cell inner membrane</keyword>
<dbReference type="GO" id="GO:1990961">
    <property type="term" value="P:xenobiotic detoxification by transmembrane export across the plasma membrane"/>
    <property type="evidence" value="ECO:0007669"/>
    <property type="project" value="InterPro"/>
</dbReference>
<dbReference type="InterPro" id="IPR020846">
    <property type="entry name" value="MFS_dom"/>
</dbReference>
<sequence>MTQSRVRIEFLLMMASMMCLTALFVDSMLPALQQIGQDLDALDNNRYQLVLTSLMIGLGVGQLFYGPIADAFGRKPTVYLGLALMLVGTAISLLAQSFEWMLFGRVLQGFGAAGPRVMVVTIIRDQHSGPEMARMMSLVMTIFVFSPVVAPVIGQLVLLFAGWRAIFGVLGVICLALLAWFALRQPETHKPENKRGLSLIPVMRGMKEVIAHPVALIYILVAGLSHSSIIAFLTSVQGILQGIYDVGDMFPLYFALIALGVGFSSFLNSRLVYRFDIRMLVTRVLMTLGALSLIEAALVASGIITVSLTGFILMMTASTFCLGLLFGNINALAMESFGHMAGTASGVIGAMTMLIGVLVGGAIGMSFNGTIVPLLLGFGLTASTSLTLILLGTPKHTKKAHAAKV</sequence>
<feature type="transmembrane region" description="Helical" evidence="8">
    <location>
        <begin position="371"/>
        <end position="391"/>
    </location>
</feature>
<dbReference type="CDD" id="cd17320">
    <property type="entry name" value="MFS_MdfA_MDR_like"/>
    <property type="match status" value="1"/>
</dbReference>
<reference evidence="10" key="1">
    <citation type="submission" date="2022-11" db="EMBL/GenBank/DDBJ databases">
        <title>Parathalassolutuus dongxingensis gen. nov., sp. nov., a novel member of family Oceanospirillaceae isolated from a coastal shrimp pond in Guangxi, China.</title>
        <authorList>
            <person name="Chen H."/>
        </authorList>
    </citation>
    <scope>NUCLEOTIDE SEQUENCE</scope>
    <source>
        <strain evidence="10">G-43</strain>
    </source>
</reference>
<feature type="transmembrane region" description="Helical" evidence="8">
    <location>
        <begin position="12"/>
        <end position="35"/>
    </location>
</feature>
<evidence type="ECO:0000313" key="10">
    <source>
        <dbReference type="EMBL" id="MCY0965476.1"/>
    </source>
</evidence>
<name>A0A9X3EJK0_9GAMM</name>
<dbReference type="EMBL" id="JAPNOA010000026">
    <property type="protein sequence ID" value="MCY0965476.1"/>
    <property type="molecule type" value="Genomic_DNA"/>
</dbReference>
<dbReference type="RefSeq" id="WP_283173687.1">
    <property type="nucleotide sequence ID" value="NZ_JAPNOA010000026.1"/>
</dbReference>
<feature type="transmembrane region" description="Helical" evidence="8">
    <location>
        <begin position="252"/>
        <end position="273"/>
    </location>
</feature>
<keyword evidence="6 8" id="KW-1133">Transmembrane helix</keyword>
<evidence type="ECO:0000256" key="2">
    <source>
        <dbReference type="ARBA" id="ARBA00006236"/>
    </source>
</evidence>
<dbReference type="AlphaFoldDB" id="A0A9X3EJK0"/>
<feature type="transmembrane region" description="Helical" evidence="8">
    <location>
        <begin position="77"/>
        <end position="96"/>
    </location>
</feature>
<dbReference type="Pfam" id="PF07690">
    <property type="entry name" value="MFS_1"/>
    <property type="match status" value="1"/>
</dbReference>
<feature type="transmembrane region" description="Helical" evidence="8">
    <location>
        <begin position="47"/>
        <end position="65"/>
    </location>
</feature>
<dbReference type="SUPFAM" id="SSF103473">
    <property type="entry name" value="MFS general substrate transporter"/>
    <property type="match status" value="1"/>
</dbReference>
<evidence type="ECO:0000313" key="11">
    <source>
        <dbReference type="Proteomes" id="UP001150830"/>
    </source>
</evidence>
<gene>
    <name evidence="10" type="ORF">OUO13_09775</name>
</gene>
<evidence type="ECO:0000256" key="4">
    <source>
        <dbReference type="ARBA" id="ARBA00022475"/>
    </source>
</evidence>
<feature type="transmembrane region" description="Helical" evidence="8">
    <location>
        <begin position="135"/>
        <end position="159"/>
    </location>
</feature>
<dbReference type="InterPro" id="IPR036259">
    <property type="entry name" value="MFS_trans_sf"/>
</dbReference>
<feature type="transmembrane region" description="Helical" evidence="8">
    <location>
        <begin position="310"/>
        <end position="332"/>
    </location>
</feature>
<keyword evidence="3 8" id="KW-0813">Transport</keyword>
<feature type="transmembrane region" description="Helical" evidence="8">
    <location>
        <begin position="165"/>
        <end position="183"/>
    </location>
</feature>
<comment type="subcellular location">
    <subcellularLocation>
        <location evidence="8">Cell inner membrane</location>
        <topology evidence="8">Multi-pass membrane protein</topology>
    </subcellularLocation>
    <subcellularLocation>
        <location evidence="1">Cell membrane</location>
        <topology evidence="1">Multi-pass membrane protein</topology>
    </subcellularLocation>
</comment>
<evidence type="ECO:0000256" key="7">
    <source>
        <dbReference type="ARBA" id="ARBA00023136"/>
    </source>
</evidence>
<protein>
    <recommendedName>
        <fullName evidence="8">Bcr/CflA family efflux transporter</fullName>
    </recommendedName>
</protein>
<comment type="similarity">
    <text evidence="2 8">Belongs to the major facilitator superfamily. Bcr/CmlA family.</text>
</comment>
<feature type="transmembrane region" description="Helical" evidence="8">
    <location>
        <begin position="102"/>
        <end position="123"/>
    </location>
</feature>
<evidence type="ECO:0000256" key="1">
    <source>
        <dbReference type="ARBA" id="ARBA00004651"/>
    </source>
</evidence>
<dbReference type="InterPro" id="IPR011701">
    <property type="entry name" value="MFS"/>
</dbReference>
<evidence type="ECO:0000256" key="3">
    <source>
        <dbReference type="ARBA" id="ARBA00022448"/>
    </source>
</evidence>
<keyword evidence="7 8" id="KW-0472">Membrane</keyword>
<dbReference type="PROSITE" id="PS50850">
    <property type="entry name" value="MFS"/>
    <property type="match status" value="1"/>
</dbReference>
<dbReference type="NCBIfam" id="TIGR00710">
    <property type="entry name" value="efflux_Bcr_CflA"/>
    <property type="match status" value="1"/>
</dbReference>
<feature type="transmembrane region" description="Helical" evidence="8">
    <location>
        <begin position="344"/>
        <end position="365"/>
    </location>
</feature>
<keyword evidence="4" id="KW-1003">Cell membrane</keyword>
<organism evidence="10 11">
    <name type="scientific">Parathalassolituus penaei</name>
    <dbReference type="NCBI Taxonomy" id="2997323"/>
    <lineage>
        <taxon>Bacteria</taxon>
        <taxon>Pseudomonadati</taxon>
        <taxon>Pseudomonadota</taxon>
        <taxon>Gammaproteobacteria</taxon>
        <taxon>Oceanospirillales</taxon>
        <taxon>Oceanospirillaceae</taxon>
        <taxon>Parathalassolituus</taxon>
    </lineage>
</organism>
<keyword evidence="11" id="KW-1185">Reference proteome</keyword>
<evidence type="ECO:0000256" key="6">
    <source>
        <dbReference type="ARBA" id="ARBA00022989"/>
    </source>
</evidence>
<dbReference type="Gene3D" id="1.20.1720.10">
    <property type="entry name" value="Multidrug resistance protein D"/>
    <property type="match status" value="1"/>
</dbReference>
<evidence type="ECO:0000256" key="8">
    <source>
        <dbReference type="RuleBase" id="RU365088"/>
    </source>
</evidence>
<dbReference type="InterPro" id="IPR004812">
    <property type="entry name" value="Efflux_drug-R_Bcr/CmlA"/>
</dbReference>
<accession>A0A9X3EJK0</accession>
<feature type="transmembrane region" description="Helical" evidence="8">
    <location>
        <begin position="214"/>
        <end position="240"/>
    </location>
</feature>
<dbReference type="PANTHER" id="PTHR23502">
    <property type="entry name" value="MAJOR FACILITATOR SUPERFAMILY"/>
    <property type="match status" value="1"/>
</dbReference>
<dbReference type="PANTHER" id="PTHR23502:SF132">
    <property type="entry name" value="POLYAMINE TRANSPORTER 2-RELATED"/>
    <property type="match status" value="1"/>
</dbReference>
<comment type="caution">
    <text evidence="10">The sequence shown here is derived from an EMBL/GenBank/DDBJ whole genome shotgun (WGS) entry which is preliminary data.</text>
</comment>
<proteinExistence type="inferred from homology"/>
<dbReference type="GO" id="GO:0042910">
    <property type="term" value="F:xenobiotic transmembrane transporter activity"/>
    <property type="evidence" value="ECO:0007669"/>
    <property type="project" value="InterPro"/>
</dbReference>
<dbReference type="GO" id="GO:0005886">
    <property type="term" value="C:plasma membrane"/>
    <property type="evidence" value="ECO:0007669"/>
    <property type="project" value="UniProtKB-SubCell"/>
</dbReference>
<evidence type="ECO:0000256" key="5">
    <source>
        <dbReference type="ARBA" id="ARBA00022692"/>
    </source>
</evidence>
<feature type="transmembrane region" description="Helical" evidence="8">
    <location>
        <begin position="285"/>
        <end position="304"/>
    </location>
</feature>
<dbReference type="Proteomes" id="UP001150830">
    <property type="component" value="Unassembled WGS sequence"/>
</dbReference>
<feature type="domain" description="Major facilitator superfamily (MFS) profile" evidence="9">
    <location>
        <begin position="10"/>
        <end position="397"/>
    </location>
</feature>
<evidence type="ECO:0000259" key="9">
    <source>
        <dbReference type="PROSITE" id="PS50850"/>
    </source>
</evidence>